<evidence type="ECO:0000256" key="2">
    <source>
        <dbReference type="SAM" id="MobiDB-lite"/>
    </source>
</evidence>
<sequence>MDLSDKLRQLYDKDALLDDKVTANEDTLNDLEDKLKELKDQIRNNEVAKVTQGAQDLQGVNDALIALNNLINTKADDDVLKALVVRLDNKDNKQEEDIKAIMDHIKDTEQKKQEDEQRAAKNKALVQSLNDRFDDIDNKIKAGDDKNMNDIEDLKNLLKAIQDQINNNDNKDNKQDEEIENIKQQVNELKNRDDAQYDRDSKLDDAVKQLADRVQDLADKFNDTQEAKLSEAPQDLDRINEKLNAILVILKSKVDKETIIQIEQRIIQLETLYREQNTQIIVMNNTFTEQIQVIISRLEVLEHRVIEHRETEYIVLQQNVQLLMQKVDELADKNKELQLKLEEKELNEEEEDVVAVTRDVQIAEEEEAPESAIVEASKSDDENEEEDEEEELLIEHESFDLRRLILRVDALTFAFIILAISYLIILARS</sequence>
<feature type="transmembrane region" description="Helical" evidence="3">
    <location>
        <begin position="404"/>
        <end position="425"/>
    </location>
</feature>
<evidence type="ECO:0000256" key="1">
    <source>
        <dbReference type="SAM" id="Coils"/>
    </source>
</evidence>
<dbReference type="RefSeq" id="XP_001316309.1">
    <property type="nucleotide sequence ID" value="XM_001316274.1"/>
</dbReference>
<dbReference type="VEuPathDB" id="TrichDB:TVAG_203900"/>
<organism evidence="4 5">
    <name type="scientific">Trichomonas vaginalis (strain ATCC PRA-98 / G3)</name>
    <dbReference type="NCBI Taxonomy" id="412133"/>
    <lineage>
        <taxon>Eukaryota</taxon>
        <taxon>Metamonada</taxon>
        <taxon>Parabasalia</taxon>
        <taxon>Trichomonadida</taxon>
        <taxon>Trichomonadidae</taxon>
        <taxon>Trichomonas</taxon>
    </lineage>
</organism>
<dbReference type="PANTHER" id="PTHR38753">
    <property type="entry name" value="SLR1441 PROTEIN"/>
    <property type="match status" value="1"/>
</dbReference>
<name>A2ETG6_TRIV3</name>
<evidence type="ECO:0000256" key="3">
    <source>
        <dbReference type="SAM" id="Phobius"/>
    </source>
</evidence>
<feature type="coiled-coil region" evidence="1">
    <location>
        <begin position="21"/>
        <end position="48"/>
    </location>
</feature>
<dbReference type="InParanoid" id="A2ETG6"/>
<keyword evidence="1" id="KW-0175">Coiled coil</keyword>
<reference evidence="4" key="2">
    <citation type="journal article" date="2007" name="Science">
        <title>Draft genome sequence of the sexually transmitted pathogen Trichomonas vaginalis.</title>
        <authorList>
            <person name="Carlton J.M."/>
            <person name="Hirt R.P."/>
            <person name="Silva J.C."/>
            <person name="Delcher A.L."/>
            <person name="Schatz M."/>
            <person name="Zhao Q."/>
            <person name="Wortman J.R."/>
            <person name="Bidwell S.L."/>
            <person name="Alsmark U.C.M."/>
            <person name="Besteiro S."/>
            <person name="Sicheritz-Ponten T."/>
            <person name="Noel C.J."/>
            <person name="Dacks J.B."/>
            <person name="Foster P.G."/>
            <person name="Simillion C."/>
            <person name="Van de Peer Y."/>
            <person name="Miranda-Saavedra D."/>
            <person name="Barton G.J."/>
            <person name="Westrop G.D."/>
            <person name="Mueller S."/>
            <person name="Dessi D."/>
            <person name="Fiori P.L."/>
            <person name="Ren Q."/>
            <person name="Paulsen I."/>
            <person name="Zhang H."/>
            <person name="Bastida-Corcuera F.D."/>
            <person name="Simoes-Barbosa A."/>
            <person name="Brown M.T."/>
            <person name="Hayes R.D."/>
            <person name="Mukherjee M."/>
            <person name="Okumura C.Y."/>
            <person name="Schneider R."/>
            <person name="Smith A.J."/>
            <person name="Vanacova S."/>
            <person name="Villalvazo M."/>
            <person name="Haas B.J."/>
            <person name="Pertea M."/>
            <person name="Feldblyum T.V."/>
            <person name="Utterback T.R."/>
            <person name="Shu C.L."/>
            <person name="Osoegawa K."/>
            <person name="de Jong P.J."/>
            <person name="Hrdy I."/>
            <person name="Horvathova L."/>
            <person name="Zubacova Z."/>
            <person name="Dolezal P."/>
            <person name="Malik S.B."/>
            <person name="Logsdon J.M. Jr."/>
            <person name="Henze K."/>
            <person name="Gupta A."/>
            <person name="Wang C.C."/>
            <person name="Dunne R.L."/>
            <person name="Upcroft J.A."/>
            <person name="Upcroft P."/>
            <person name="White O."/>
            <person name="Salzberg S.L."/>
            <person name="Tang P."/>
            <person name="Chiu C.-H."/>
            <person name="Lee Y.-S."/>
            <person name="Embley T.M."/>
            <person name="Coombs G.H."/>
            <person name="Mottram J.C."/>
            <person name="Tachezy J."/>
            <person name="Fraser-Liggett C.M."/>
            <person name="Johnson P.J."/>
        </authorList>
    </citation>
    <scope>NUCLEOTIDE SEQUENCE [LARGE SCALE GENOMIC DNA]</scope>
    <source>
        <strain evidence="4">G3</strain>
    </source>
</reference>
<dbReference type="VEuPathDB" id="TrichDB:TVAGG3_0764000"/>
<evidence type="ECO:0000313" key="4">
    <source>
        <dbReference type="EMBL" id="EAY04086.1"/>
    </source>
</evidence>
<feature type="coiled-coil region" evidence="1">
    <location>
        <begin position="313"/>
        <end position="366"/>
    </location>
</feature>
<reference evidence="4" key="1">
    <citation type="submission" date="2006-10" db="EMBL/GenBank/DDBJ databases">
        <authorList>
            <person name="Amadeo P."/>
            <person name="Zhao Q."/>
            <person name="Wortman J."/>
            <person name="Fraser-Liggett C."/>
            <person name="Carlton J."/>
        </authorList>
    </citation>
    <scope>NUCLEOTIDE SEQUENCE</scope>
    <source>
        <strain evidence="4">G3</strain>
    </source>
</reference>
<protein>
    <submittedName>
        <fullName evidence="4">Uncharacterized protein</fullName>
    </submittedName>
</protein>
<dbReference type="Proteomes" id="UP000001542">
    <property type="component" value="Unassembled WGS sequence"/>
</dbReference>
<proteinExistence type="predicted"/>
<dbReference type="SMR" id="A2ETG6"/>
<accession>A2ETG6</accession>
<feature type="coiled-coil region" evidence="1">
    <location>
        <begin position="151"/>
        <end position="227"/>
    </location>
</feature>
<gene>
    <name evidence="4" type="ORF">TVAG_203900</name>
</gene>
<evidence type="ECO:0000313" key="5">
    <source>
        <dbReference type="Proteomes" id="UP000001542"/>
    </source>
</evidence>
<dbReference type="AlphaFoldDB" id="A2ETG6"/>
<dbReference type="STRING" id="5722.A2ETG6"/>
<keyword evidence="3" id="KW-1133">Transmembrane helix</keyword>
<keyword evidence="3" id="KW-0812">Transmembrane</keyword>
<keyword evidence="5" id="KW-1185">Reference proteome</keyword>
<dbReference type="EMBL" id="DS113486">
    <property type="protein sequence ID" value="EAY04086.1"/>
    <property type="molecule type" value="Genomic_DNA"/>
</dbReference>
<feature type="compositionally biased region" description="Acidic residues" evidence="2">
    <location>
        <begin position="381"/>
        <end position="392"/>
    </location>
</feature>
<keyword evidence="3" id="KW-0472">Membrane</keyword>
<dbReference type="PANTHER" id="PTHR38753:SF1">
    <property type="entry name" value="SLR1441 PROTEIN"/>
    <property type="match status" value="1"/>
</dbReference>
<dbReference type="KEGG" id="tva:4761935"/>
<feature type="region of interest" description="Disordered" evidence="2">
    <location>
        <begin position="367"/>
        <end position="392"/>
    </location>
</feature>
<feature type="coiled-coil region" evidence="1">
    <location>
        <begin position="98"/>
        <end position="125"/>
    </location>
</feature>